<comment type="similarity">
    <text evidence="1">Belongs to the Cdt1 family.</text>
</comment>
<accession>A0A1E4RCS1</accession>
<sequence>MGFDDLIKKGKEIASNKEYTEDAKTAYSAFSSKEGSYQDKAQEAYKERMNHEIRYHPRISQSLLKDLVVVYNSIDTILSIHYSNNIKNPSLQKVLDSVSSLLNKRITNHEICQILEIDSSNYNLLNNHDDILISPTSISNFSRLIPERKARFIESLNNWILQNKDKSTLPTKELSSYYKFEKQTRVIKDHKIVKPVIKKTSNDLKNIQNKFEFKSKDNDKLSLIERIKLKEKTAKIAEPPSNTREDYINSRLVSIYNIIYEFHGIKSHKSYPFSKMVSLVKNSLKSPMSNDEIIDTLNKIANQLDNFEIVDRSEVKVLKISKLDRNLDISKLQ</sequence>
<dbReference type="AlphaFoldDB" id="A0A1E4RCS1"/>
<dbReference type="Proteomes" id="UP000095085">
    <property type="component" value="Unassembled WGS sequence"/>
</dbReference>
<evidence type="ECO:0000313" key="5">
    <source>
        <dbReference type="Proteomes" id="UP000095085"/>
    </source>
</evidence>
<dbReference type="EMBL" id="KV454545">
    <property type="protein sequence ID" value="ODV65064.1"/>
    <property type="molecule type" value="Genomic_DNA"/>
</dbReference>
<dbReference type="GeneID" id="30998255"/>
<evidence type="ECO:0000256" key="2">
    <source>
        <dbReference type="ARBA" id="ARBA00023306"/>
    </source>
</evidence>
<dbReference type="OrthoDB" id="3981148at2759"/>
<keyword evidence="5" id="KW-1185">Reference proteome</keyword>
<evidence type="ECO:0000313" key="4">
    <source>
        <dbReference type="EMBL" id="ODV65064.1"/>
    </source>
</evidence>
<gene>
    <name evidence="4" type="ORF">HYPBUDRAFT_8000</name>
</gene>
<dbReference type="STRING" id="984485.A0A1E4RCS1"/>
<dbReference type="RefSeq" id="XP_020074131.1">
    <property type="nucleotide sequence ID" value="XM_020223706.1"/>
</dbReference>
<dbReference type="InterPro" id="IPR032054">
    <property type="entry name" value="Cdt1_C"/>
</dbReference>
<reference evidence="5" key="1">
    <citation type="submission" date="2016-05" db="EMBL/GenBank/DDBJ databases">
        <title>Comparative genomics of biotechnologically important yeasts.</title>
        <authorList>
            <consortium name="DOE Joint Genome Institute"/>
            <person name="Riley R."/>
            <person name="Haridas S."/>
            <person name="Wolfe K.H."/>
            <person name="Lopes M.R."/>
            <person name="Hittinger C.T."/>
            <person name="Goker M."/>
            <person name="Salamov A."/>
            <person name="Wisecaver J."/>
            <person name="Long T.M."/>
            <person name="Aerts A.L."/>
            <person name="Barry K."/>
            <person name="Choi C."/>
            <person name="Clum A."/>
            <person name="Coughlan A.Y."/>
            <person name="Deshpande S."/>
            <person name="Douglass A.P."/>
            <person name="Hanson S.J."/>
            <person name="Klenk H.-P."/>
            <person name="Labutti K."/>
            <person name="Lapidus A."/>
            <person name="Lindquist E."/>
            <person name="Lipzen A."/>
            <person name="Meier-Kolthoff J.P."/>
            <person name="Ohm R.A."/>
            <person name="Otillar R.P."/>
            <person name="Pangilinan J."/>
            <person name="Peng Y."/>
            <person name="Rokas A."/>
            <person name="Rosa C.A."/>
            <person name="Scheuner C."/>
            <person name="Sibirny A.A."/>
            <person name="Slot J.C."/>
            <person name="Stielow J.B."/>
            <person name="Sun H."/>
            <person name="Kurtzman C.P."/>
            <person name="Blackwell M."/>
            <person name="Grigoriev I.V."/>
            <person name="Jeffries T.W."/>
        </authorList>
    </citation>
    <scope>NUCLEOTIDE SEQUENCE [LARGE SCALE GENOMIC DNA]</scope>
    <source>
        <strain evidence="5">NRRL Y-1933</strain>
    </source>
</reference>
<name>A0A1E4RCS1_9ASCO</name>
<evidence type="ECO:0000259" key="3">
    <source>
        <dbReference type="Pfam" id="PF16679"/>
    </source>
</evidence>
<protein>
    <recommendedName>
        <fullName evidence="3">DNA replication factor Cdt1 C-terminal domain-containing protein</fullName>
    </recommendedName>
</protein>
<evidence type="ECO:0000256" key="1">
    <source>
        <dbReference type="ARBA" id="ARBA00008356"/>
    </source>
</evidence>
<dbReference type="Pfam" id="PF16679">
    <property type="entry name" value="CDT1_C"/>
    <property type="match status" value="1"/>
</dbReference>
<feature type="domain" description="DNA replication factor Cdt1 C-terminal" evidence="3">
    <location>
        <begin position="222"/>
        <end position="304"/>
    </location>
</feature>
<dbReference type="Gene3D" id="1.10.10.1420">
    <property type="entry name" value="DNA replication factor Cdt1, C-terminal WH domain"/>
    <property type="match status" value="1"/>
</dbReference>
<organism evidence="4 5">
    <name type="scientific">Hyphopichia burtonii NRRL Y-1933</name>
    <dbReference type="NCBI Taxonomy" id="984485"/>
    <lineage>
        <taxon>Eukaryota</taxon>
        <taxon>Fungi</taxon>
        <taxon>Dikarya</taxon>
        <taxon>Ascomycota</taxon>
        <taxon>Saccharomycotina</taxon>
        <taxon>Pichiomycetes</taxon>
        <taxon>Debaryomycetaceae</taxon>
        <taxon>Hyphopichia</taxon>
    </lineage>
</organism>
<keyword evidence="2" id="KW-0131">Cell cycle</keyword>
<proteinExistence type="inferred from homology"/>
<dbReference type="InterPro" id="IPR038090">
    <property type="entry name" value="Cdt1_C_WH_dom_sf"/>
</dbReference>